<accession>A0A4S8JTY5</accession>
<organism evidence="2 3">
    <name type="scientific">Musa balbisiana</name>
    <name type="common">Banana</name>
    <dbReference type="NCBI Taxonomy" id="52838"/>
    <lineage>
        <taxon>Eukaryota</taxon>
        <taxon>Viridiplantae</taxon>
        <taxon>Streptophyta</taxon>
        <taxon>Embryophyta</taxon>
        <taxon>Tracheophyta</taxon>
        <taxon>Spermatophyta</taxon>
        <taxon>Magnoliopsida</taxon>
        <taxon>Liliopsida</taxon>
        <taxon>Zingiberales</taxon>
        <taxon>Musaceae</taxon>
        <taxon>Musa</taxon>
    </lineage>
</organism>
<name>A0A4S8JTY5_MUSBA</name>
<dbReference type="Proteomes" id="UP000317650">
    <property type="component" value="Chromosome 5"/>
</dbReference>
<evidence type="ECO:0000313" key="3">
    <source>
        <dbReference type="Proteomes" id="UP000317650"/>
    </source>
</evidence>
<proteinExistence type="predicted"/>
<comment type="caution">
    <text evidence="2">The sequence shown here is derived from an EMBL/GenBank/DDBJ whole genome shotgun (WGS) entry which is preliminary data.</text>
</comment>
<keyword evidence="3" id="KW-1185">Reference proteome</keyword>
<feature type="transmembrane region" description="Helical" evidence="1">
    <location>
        <begin position="35"/>
        <end position="52"/>
    </location>
</feature>
<dbReference type="AlphaFoldDB" id="A0A4S8JTY5"/>
<dbReference type="EMBL" id="PYDT01000003">
    <property type="protein sequence ID" value="THU65621.1"/>
    <property type="molecule type" value="Genomic_DNA"/>
</dbReference>
<protein>
    <submittedName>
        <fullName evidence="2">Uncharacterized protein</fullName>
    </submittedName>
</protein>
<sequence>MDPGTDPVRQHPIHAPFSFYAPGSSAANTEAFDRFLWILLPLSIALLLSPIYRRRAMRQKAFASTRGIAGANELAGLVVSVIWRGWLVSIEEHRAASKKRRDVTSLIR</sequence>
<keyword evidence="1" id="KW-0812">Transmembrane</keyword>
<gene>
    <name evidence="2" type="ORF">C4D60_Mb05t05560</name>
</gene>
<evidence type="ECO:0000256" key="1">
    <source>
        <dbReference type="SAM" id="Phobius"/>
    </source>
</evidence>
<keyword evidence="1" id="KW-0472">Membrane</keyword>
<evidence type="ECO:0000313" key="2">
    <source>
        <dbReference type="EMBL" id="THU65621.1"/>
    </source>
</evidence>
<reference evidence="2 3" key="1">
    <citation type="journal article" date="2019" name="Nat. Plants">
        <title>Genome sequencing of Musa balbisiana reveals subgenome evolution and function divergence in polyploid bananas.</title>
        <authorList>
            <person name="Yao X."/>
        </authorList>
    </citation>
    <scope>NUCLEOTIDE SEQUENCE [LARGE SCALE GENOMIC DNA]</scope>
    <source>
        <strain evidence="3">cv. DH-PKW</strain>
        <tissue evidence="2">Leaves</tissue>
    </source>
</reference>
<keyword evidence="1" id="KW-1133">Transmembrane helix</keyword>